<dbReference type="Gene3D" id="3.80.10.10">
    <property type="entry name" value="Ribonuclease Inhibitor"/>
    <property type="match status" value="1"/>
</dbReference>
<comment type="caution">
    <text evidence="2">The sequence shown here is derived from an EMBL/GenBank/DDBJ whole genome shotgun (WGS) entry which is preliminary data.</text>
</comment>
<dbReference type="Proteomes" id="UP000663844">
    <property type="component" value="Unassembled WGS sequence"/>
</dbReference>
<dbReference type="SUPFAM" id="SSF52047">
    <property type="entry name" value="RNI-like"/>
    <property type="match status" value="1"/>
</dbReference>
<dbReference type="EMBL" id="CAJOAZ010005626">
    <property type="protein sequence ID" value="CAF4107095.1"/>
    <property type="molecule type" value="Genomic_DNA"/>
</dbReference>
<protein>
    <recommendedName>
        <fullName evidence="5">Mono(ADP-ribosyl)transferase</fullName>
    </recommendedName>
</protein>
<dbReference type="InterPro" id="IPR032675">
    <property type="entry name" value="LRR_dom_sf"/>
</dbReference>
<evidence type="ECO:0000313" key="4">
    <source>
        <dbReference type="Proteomes" id="UP000663845"/>
    </source>
</evidence>
<sequence length="391" mass="43829">MAAKFSDEPQQVFRFSDFPSEPRQMLSPIIGYEKEPLVSLEEAIDPLIPLVPEVERMAWTVKQRHFDGNHDLTDDEVASIILYTMEWEPTENSFYITLNKTLQAANRKLLKPWFLYLRLIMTSLAKLPSDSNRLTVYRGVKLDLSAQYPKGTTVTWWSFSSCTTSIDVLSNEQFLGNGLHIIQLKEIQPKFPLINPVPQPTLHSPIPPIPQSTPLPDPSAPPITEPTLLPDLPIPSITKPTPLPALPIPSITKPTPLLDLPKPLQPPKCNNPKLQKYIDAMYLDQTLTTLDLQNNQVGDEGAQDLANALQINKTLTILDLGCNQIGAKGVKHLADALQINKVTPILVLIHLHCTSSFAHISYRHLPHSTSKVIDSVIKEQHVLPMLYELTR</sequence>
<dbReference type="InterPro" id="IPR001611">
    <property type="entry name" value="Leu-rich_rpt"/>
</dbReference>
<organism evidence="2 4">
    <name type="scientific">Adineta steineri</name>
    <dbReference type="NCBI Taxonomy" id="433720"/>
    <lineage>
        <taxon>Eukaryota</taxon>
        <taxon>Metazoa</taxon>
        <taxon>Spiralia</taxon>
        <taxon>Gnathifera</taxon>
        <taxon>Rotifera</taxon>
        <taxon>Eurotatoria</taxon>
        <taxon>Bdelloidea</taxon>
        <taxon>Adinetida</taxon>
        <taxon>Adinetidae</taxon>
        <taxon>Adineta</taxon>
    </lineage>
</organism>
<dbReference type="EMBL" id="CAJNOG010001589">
    <property type="protein sequence ID" value="CAF1456464.1"/>
    <property type="molecule type" value="Genomic_DNA"/>
</dbReference>
<reference evidence="2" key="1">
    <citation type="submission" date="2021-02" db="EMBL/GenBank/DDBJ databases">
        <authorList>
            <person name="Nowell W R."/>
        </authorList>
    </citation>
    <scope>NUCLEOTIDE SEQUENCE</scope>
</reference>
<keyword evidence="1" id="KW-0677">Repeat</keyword>
<dbReference type="Proteomes" id="UP000663845">
    <property type="component" value="Unassembled WGS sequence"/>
</dbReference>
<accession>A0A815Q291</accession>
<evidence type="ECO:0008006" key="5">
    <source>
        <dbReference type="Google" id="ProtNLM"/>
    </source>
</evidence>
<gene>
    <name evidence="2" type="ORF">JYZ213_LOCUS40998</name>
    <name evidence="3" type="ORF">OXD698_LOCUS35739</name>
</gene>
<dbReference type="Pfam" id="PF13516">
    <property type="entry name" value="LRR_6"/>
    <property type="match status" value="2"/>
</dbReference>
<dbReference type="PANTHER" id="PTHR24111:SF0">
    <property type="entry name" value="LEUCINE-RICH REPEAT-CONTAINING PROTEIN"/>
    <property type="match status" value="1"/>
</dbReference>
<dbReference type="PANTHER" id="PTHR24111">
    <property type="entry name" value="LEUCINE-RICH REPEAT-CONTAINING PROTEIN 34"/>
    <property type="match status" value="1"/>
</dbReference>
<evidence type="ECO:0000313" key="3">
    <source>
        <dbReference type="EMBL" id="CAF4107095.1"/>
    </source>
</evidence>
<name>A0A815Q291_9BILA</name>
<evidence type="ECO:0000256" key="1">
    <source>
        <dbReference type="ARBA" id="ARBA00022737"/>
    </source>
</evidence>
<dbReference type="SMART" id="SM00368">
    <property type="entry name" value="LRR_RI"/>
    <property type="match status" value="2"/>
</dbReference>
<proteinExistence type="predicted"/>
<evidence type="ECO:0000313" key="2">
    <source>
        <dbReference type="EMBL" id="CAF1456464.1"/>
    </source>
</evidence>
<dbReference type="AlphaFoldDB" id="A0A815Q291"/>
<dbReference type="SUPFAM" id="SSF56399">
    <property type="entry name" value="ADP-ribosylation"/>
    <property type="match status" value="1"/>
</dbReference>
<dbReference type="InterPro" id="IPR052201">
    <property type="entry name" value="LRR-containing_regulator"/>
</dbReference>
<dbReference type="Gene3D" id="3.90.176.10">
    <property type="entry name" value="Toxin ADP-ribosyltransferase, Chain A, domain 1"/>
    <property type="match status" value="1"/>
</dbReference>